<dbReference type="AlphaFoldDB" id="A0A183EU87"/>
<accession>A0A183EU87</accession>
<organism evidence="3">
    <name type="scientific">Gongylonema pulchrum</name>
    <dbReference type="NCBI Taxonomy" id="637853"/>
    <lineage>
        <taxon>Eukaryota</taxon>
        <taxon>Metazoa</taxon>
        <taxon>Ecdysozoa</taxon>
        <taxon>Nematoda</taxon>
        <taxon>Chromadorea</taxon>
        <taxon>Rhabditida</taxon>
        <taxon>Spirurina</taxon>
        <taxon>Spiruromorpha</taxon>
        <taxon>Spiruroidea</taxon>
        <taxon>Gongylonematidae</taxon>
        <taxon>Gongylonema</taxon>
    </lineage>
</organism>
<name>A0A183EU87_9BILA</name>
<evidence type="ECO:0000313" key="3">
    <source>
        <dbReference type="WBParaSite" id="GPUH_0002455801-mRNA-1"/>
    </source>
</evidence>
<evidence type="ECO:0000313" key="1">
    <source>
        <dbReference type="EMBL" id="VDN42962.1"/>
    </source>
</evidence>
<dbReference type="Proteomes" id="UP000271098">
    <property type="component" value="Unassembled WGS sequence"/>
</dbReference>
<reference evidence="3" key="1">
    <citation type="submission" date="2016-06" db="UniProtKB">
        <authorList>
            <consortium name="WormBaseParasite"/>
        </authorList>
    </citation>
    <scope>IDENTIFICATION</scope>
</reference>
<protein>
    <submittedName>
        <fullName evidence="3">HECT domain-containing protein</fullName>
    </submittedName>
</protein>
<gene>
    <name evidence="1" type="ORF">GPUH_LOCUS24530</name>
</gene>
<dbReference type="WBParaSite" id="GPUH_0002455801-mRNA-1">
    <property type="protein sequence ID" value="GPUH_0002455801-mRNA-1"/>
    <property type="gene ID" value="GPUH_0002455801"/>
</dbReference>
<dbReference type="EMBL" id="UYRT01101454">
    <property type="protein sequence ID" value="VDN42962.1"/>
    <property type="molecule type" value="Genomic_DNA"/>
</dbReference>
<keyword evidence="2" id="KW-1185">Reference proteome</keyword>
<evidence type="ECO:0000313" key="2">
    <source>
        <dbReference type="Proteomes" id="UP000271098"/>
    </source>
</evidence>
<sequence length="122" mass="13916">MFYQALRNSGGHLHRWMMDTLIANSQPPAADYLYDHSVCSPDRLTLSRLRAAEYVRSVLCAICSVHAFLPFDAHFLAPFNSATAAKMTHAKSRICRLVDENGITVTLPVKICQFYFDYLMLW</sequence>
<proteinExistence type="predicted"/>
<reference evidence="1 2" key="2">
    <citation type="submission" date="2018-11" db="EMBL/GenBank/DDBJ databases">
        <authorList>
            <consortium name="Pathogen Informatics"/>
        </authorList>
    </citation>
    <scope>NUCLEOTIDE SEQUENCE [LARGE SCALE GENOMIC DNA]</scope>
</reference>